<accession>A0ABW3W2W9</accession>
<reference evidence="4" key="1">
    <citation type="journal article" date="2019" name="Int. J. Syst. Evol. Microbiol.">
        <title>The Global Catalogue of Microorganisms (GCM) 10K type strain sequencing project: providing services to taxonomists for standard genome sequencing and annotation.</title>
        <authorList>
            <consortium name="The Broad Institute Genomics Platform"/>
            <consortium name="The Broad Institute Genome Sequencing Center for Infectious Disease"/>
            <person name="Wu L."/>
            <person name="Ma J."/>
        </authorList>
    </citation>
    <scope>NUCLEOTIDE SEQUENCE [LARGE SCALE GENOMIC DNA]</scope>
    <source>
        <strain evidence="4">CCUG 52478</strain>
    </source>
</reference>
<feature type="compositionally biased region" description="Basic and acidic residues" evidence="1">
    <location>
        <begin position="268"/>
        <end position="279"/>
    </location>
</feature>
<comment type="caution">
    <text evidence="3">The sequence shown here is derived from an EMBL/GenBank/DDBJ whole genome shotgun (WGS) entry which is preliminary data.</text>
</comment>
<dbReference type="InterPro" id="IPR003870">
    <property type="entry name" value="DUF222"/>
</dbReference>
<evidence type="ECO:0000256" key="1">
    <source>
        <dbReference type="SAM" id="MobiDB-lite"/>
    </source>
</evidence>
<dbReference type="Pfam" id="PF02720">
    <property type="entry name" value="DUF222"/>
    <property type="match status" value="1"/>
</dbReference>
<dbReference type="RefSeq" id="WP_367918100.1">
    <property type="nucleotide sequence ID" value="NZ_BAABAC010000006.1"/>
</dbReference>
<protein>
    <submittedName>
        <fullName evidence="3">DUF222 domain-containing protein</fullName>
    </submittedName>
</protein>
<keyword evidence="4" id="KW-1185">Reference proteome</keyword>
<evidence type="ECO:0000259" key="2">
    <source>
        <dbReference type="Pfam" id="PF02720"/>
    </source>
</evidence>
<organism evidence="3 4">
    <name type="scientific">Nocardioides ginsengisoli</name>
    <dbReference type="NCBI Taxonomy" id="363868"/>
    <lineage>
        <taxon>Bacteria</taxon>
        <taxon>Bacillati</taxon>
        <taxon>Actinomycetota</taxon>
        <taxon>Actinomycetes</taxon>
        <taxon>Propionibacteriales</taxon>
        <taxon>Nocardioidaceae</taxon>
        <taxon>Nocardioides</taxon>
    </lineage>
</organism>
<feature type="domain" description="DUF222" evidence="2">
    <location>
        <begin position="67"/>
        <end position="227"/>
    </location>
</feature>
<evidence type="ECO:0000313" key="3">
    <source>
        <dbReference type="EMBL" id="MFD1248593.1"/>
    </source>
</evidence>
<gene>
    <name evidence="3" type="ORF">ACFQ3F_12410</name>
</gene>
<dbReference type="Proteomes" id="UP001597229">
    <property type="component" value="Unassembled WGS sequence"/>
</dbReference>
<proteinExistence type="predicted"/>
<name>A0ABW3W2W9_9ACTN</name>
<evidence type="ECO:0000313" key="4">
    <source>
        <dbReference type="Proteomes" id="UP001597229"/>
    </source>
</evidence>
<sequence>MVTDRAVAGLTTSEILEFVEGQHAARLDVERNILEAAYRWALLHQPERGGRGLPTGGAGTPLVSEYARATLGARIQTSPFGARRLMADAADLVVRLPQLWAGIDAGTTRVSHARHVAAATRELSAEQTAWVDAEVAEVADGRLAWARFEALVEGKVAAAGPELARAREEAAARERCARMSRVNKHGMATFIVHADAATIAGIDAAVTAMSATLADAMPDSCVNDRRVVAIARLANPAHHLHGQASPVTPKVKLYLHLYADSPIPHPPPDQDPRPRERNRLAGRTSVPRDRDLA</sequence>
<dbReference type="EMBL" id="JBHTLX010000016">
    <property type="protein sequence ID" value="MFD1248593.1"/>
    <property type="molecule type" value="Genomic_DNA"/>
</dbReference>
<feature type="region of interest" description="Disordered" evidence="1">
    <location>
        <begin position="259"/>
        <end position="293"/>
    </location>
</feature>